<dbReference type="RefSeq" id="WP_104144459.1">
    <property type="nucleotide sequence ID" value="NZ_PREU01000007.1"/>
</dbReference>
<comment type="similarity">
    <text evidence="6 7">Belongs to the class I-like SAM-binding methyltransferase superfamily. C5-methyltransferase family.</text>
</comment>
<accession>A0A2S5GQH9</accession>
<dbReference type="AlphaFoldDB" id="A0A2S5GQH9"/>
<dbReference type="InterPro" id="IPR050750">
    <property type="entry name" value="C5-MTase"/>
</dbReference>
<keyword evidence="1 6" id="KW-0489">Methyltransferase</keyword>
<evidence type="ECO:0000256" key="2">
    <source>
        <dbReference type="ARBA" id="ARBA00022679"/>
    </source>
</evidence>
<organism evidence="9 10">
    <name type="scientific">Achromobacter spanius</name>
    <dbReference type="NCBI Taxonomy" id="217203"/>
    <lineage>
        <taxon>Bacteria</taxon>
        <taxon>Pseudomonadati</taxon>
        <taxon>Pseudomonadota</taxon>
        <taxon>Betaproteobacteria</taxon>
        <taxon>Burkholderiales</taxon>
        <taxon>Alcaligenaceae</taxon>
        <taxon>Achromobacter</taxon>
    </lineage>
</organism>
<evidence type="ECO:0000313" key="10">
    <source>
        <dbReference type="Proteomes" id="UP000239990"/>
    </source>
</evidence>
<protein>
    <recommendedName>
        <fullName evidence="8">Cytosine-specific methyltransferase</fullName>
        <ecNumber evidence="8">2.1.1.37</ecNumber>
    </recommendedName>
</protein>
<dbReference type="SUPFAM" id="SSF53335">
    <property type="entry name" value="S-adenosyl-L-methionine-dependent methyltransferases"/>
    <property type="match status" value="1"/>
</dbReference>
<name>A0A2S5GQH9_9BURK</name>
<dbReference type="EC" id="2.1.1.37" evidence="8"/>
<evidence type="ECO:0000256" key="5">
    <source>
        <dbReference type="ARBA" id="ARBA00047422"/>
    </source>
</evidence>
<dbReference type="GO" id="GO:0009307">
    <property type="term" value="P:DNA restriction-modification system"/>
    <property type="evidence" value="ECO:0007669"/>
    <property type="project" value="UniProtKB-KW"/>
</dbReference>
<proteinExistence type="inferred from homology"/>
<dbReference type="OrthoDB" id="9813719at2"/>
<keyword evidence="2 6" id="KW-0808">Transferase</keyword>
<dbReference type="PANTHER" id="PTHR46098">
    <property type="entry name" value="TRNA (CYTOSINE(38)-C(5))-METHYLTRANSFERASE"/>
    <property type="match status" value="1"/>
</dbReference>
<comment type="caution">
    <text evidence="9">The sequence shown here is derived from an EMBL/GenBank/DDBJ whole genome shotgun (WGS) entry which is preliminary data.</text>
</comment>
<dbReference type="PRINTS" id="PR00105">
    <property type="entry name" value="C5METTRFRASE"/>
</dbReference>
<evidence type="ECO:0000256" key="3">
    <source>
        <dbReference type="ARBA" id="ARBA00022691"/>
    </source>
</evidence>
<dbReference type="Pfam" id="PF00145">
    <property type="entry name" value="DNA_methylase"/>
    <property type="match status" value="1"/>
</dbReference>
<reference evidence="9 10" key="1">
    <citation type="submission" date="2018-02" db="EMBL/GenBank/DDBJ databases">
        <title>Draft Genome of Achromobacter spanius stain 6.</title>
        <authorList>
            <person name="Gunasekera T.S."/>
            <person name="Radwan O."/>
            <person name="Ruiz O.N."/>
        </authorList>
    </citation>
    <scope>NUCLEOTIDE SEQUENCE [LARGE SCALE GENOMIC DNA]</scope>
    <source>
        <strain evidence="9 10">6</strain>
    </source>
</reference>
<dbReference type="InterPro" id="IPR001525">
    <property type="entry name" value="C5_MeTfrase"/>
</dbReference>
<evidence type="ECO:0000256" key="8">
    <source>
        <dbReference type="RuleBase" id="RU000417"/>
    </source>
</evidence>
<comment type="catalytic activity">
    <reaction evidence="5 8">
        <text>a 2'-deoxycytidine in DNA + S-adenosyl-L-methionine = a 5-methyl-2'-deoxycytidine in DNA + S-adenosyl-L-homocysteine + H(+)</text>
        <dbReference type="Rhea" id="RHEA:13681"/>
        <dbReference type="Rhea" id="RHEA-COMP:11369"/>
        <dbReference type="Rhea" id="RHEA-COMP:11370"/>
        <dbReference type="ChEBI" id="CHEBI:15378"/>
        <dbReference type="ChEBI" id="CHEBI:57856"/>
        <dbReference type="ChEBI" id="CHEBI:59789"/>
        <dbReference type="ChEBI" id="CHEBI:85452"/>
        <dbReference type="ChEBI" id="CHEBI:85454"/>
        <dbReference type="EC" id="2.1.1.37"/>
    </reaction>
</comment>
<evidence type="ECO:0000256" key="4">
    <source>
        <dbReference type="ARBA" id="ARBA00022747"/>
    </source>
</evidence>
<dbReference type="PROSITE" id="PS51679">
    <property type="entry name" value="SAM_MT_C5"/>
    <property type="match status" value="1"/>
</dbReference>
<evidence type="ECO:0000256" key="7">
    <source>
        <dbReference type="RuleBase" id="RU000416"/>
    </source>
</evidence>
<evidence type="ECO:0000256" key="1">
    <source>
        <dbReference type="ARBA" id="ARBA00022603"/>
    </source>
</evidence>
<evidence type="ECO:0000256" key="6">
    <source>
        <dbReference type="PROSITE-ProRule" id="PRU01016"/>
    </source>
</evidence>
<keyword evidence="4" id="KW-0680">Restriction system</keyword>
<keyword evidence="3 6" id="KW-0949">S-adenosyl-L-methionine</keyword>
<dbReference type="InterPro" id="IPR018117">
    <property type="entry name" value="C5_DNA_meth_AS"/>
</dbReference>
<dbReference type="GO" id="GO:0032259">
    <property type="term" value="P:methylation"/>
    <property type="evidence" value="ECO:0007669"/>
    <property type="project" value="UniProtKB-KW"/>
</dbReference>
<dbReference type="PANTHER" id="PTHR46098:SF1">
    <property type="entry name" value="TRNA (CYTOSINE(38)-C(5))-METHYLTRANSFERASE"/>
    <property type="match status" value="1"/>
</dbReference>
<gene>
    <name evidence="9" type="ORF">C4E15_18090</name>
</gene>
<feature type="active site" evidence="6">
    <location>
        <position position="71"/>
    </location>
</feature>
<evidence type="ECO:0000313" key="9">
    <source>
        <dbReference type="EMBL" id="PPA75239.1"/>
    </source>
</evidence>
<dbReference type="Gene3D" id="3.40.50.150">
    <property type="entry name" value="Vaccinia Virus protein VP39"/>
    <property type="match status" value="1"/>
</dbReference>
<dbReference type="NCBIfam" id="TIGR00675">
    <property type="entry name" value="dcm"/>
    <property type="match status" value="1"/>
</dbReference>
<dbReference type="GO" id="GO:0003886">
    <property type="term" value="F:DNA (cytosine-5-)-methyltransferase activity"/>
    <property type="evidence" value="ECO:0007669"/>
    <property type="project" value="UniProtKB-EC"/>
</dbReference>
<dbReference type="EMBL" id="PREU01000007">
    <property type="protein sequence ID" value="PPA75239.1"/>
    <property type="molecule type" value="Genomic_DNA"/>
</dbReference>
<sequence length="524" mass="55835">MRFLSVCSGIEAASVAWNPLGWKAVAFSEIEPFPSAVLAHHYPDTPNWGDMTKYKEWPDVAIDLLCGGTPCQSFSVAGLRKGLDDPRGNLMLTFGAIAAKYRPKWLVWENVPGVLSSNKGKDFGTFLGMLGELGYGFAYRILDAQFFGVPQRRRRVFVVGCLGDWRSAAAVLFERHGLSGNPAPSRKARQGIAPTISARAQGGGGLGTDFDCDGGLIAGTLQANGKAAGSATQQDAESGLLIARCLTRGSGGGQRYDAESETLIAHTLLGKPNSSHAADQDTYITHSLRGEGFDASEDGTGRGTPLVPIPFDTTQITSPENGSHPKPGDPCHPLAAGAHAPAIAFDCKSIGQNGFGVGVEVAGTQRAMAHSSGHTNGGGHQAVVTTLAIRGRGDSHNLETRTDGTANALLTPNGGRAGIGVGAVHYGMQVRRLTPEECEALQAYPRGYTRIPSWNGWRAMDANETPESCRAAGMEVRQNQKTNKWRVRDVDGPRYKALGNSWCVTNVRWIGQRIDRVNQILESA</sequence>
<dbReference type="InterPro" id="IPR029063">
    <property type="entry name" value="SAM-dependent_MTases_sf"/>
</dbReference>
<dbReference type="Proteomes" id="UP000239990">
    <property type="component" value="Unassembled WGS sequence"/>
</dbReference>
<dbReference type="PROSITE" id="PS00094">
    <property type="entry name" value="C5_MTASE_1"/>
    <property type="match status" value="1"/>
</dbReference>